<keyword evidence="3 5" id="KW-1133">Transmembrane helix</keyword>
<dbReference type="PANTHER" id="PTHR22550">
    <property type="entry name" value="SPORE GERMINATION PROTEIN"/>
    <property type="match status" value="1"/>
</dbReference>
<keyword evidence="4 5" id="KW-0472">Membrane</keyword>
<evidence type="ECO:0000256" key="2">
    <source>
        <dbReference type="ARBA" id="ARBA00022692"/>
    </source>
</evidence>
<dbReference type="SUPFAM" id="SSF53300">
    <property type="entry name" value="vWA-like"/>
    <property type="match status" value="1"/>
</dbReference>
<feature type="transmembrane region" description="Helical" evidence="5">
    <location>
        <begin position="6"/>
        <end position="29"/>
    </location>
</feature>
<protein>
    <submittedName>
        <fullName evidence="7">VWA domain-containing protein</fullName>
    </submittedName>
</protein>
<evidence type="ECO:0000313" key="8">
    <source>
        <dbReference type="Proteomes" id="UP001500067"/>
    </source>
</evidence>
<keyword evidence="1" id="KW-1003">Cell membrane</keyword>
<dbReference type="RefSeq" id="WP_345082428.1">
    <property type="nucleotide sequence ID" value="NZ_BAABFA010000011.1"/>
</dbReference>
<gene>
    <name evidence="7" type="ORF">GCM10023093_19850</name>
</gene>
<dbReference type="Pfam" id="PF00092">
    <property type="entry name" value="VWA"/>
    <property type="match status" value="1"/>
</dbReference>
<sequence length="340" mass="37630">MFQFQHIEYLYVLALLPVLIGLFAGIVYWRKKRLQRIGDEQVVGGQILGYIPGRNTLRFILLCIAFSAMVIGWANLRMGDKTERTERKGVDVVIALDVSKSMLAKDIQPDRLTRAKQLIMSLTDKMSNDRVALVVFAGRSYMQVPLTIDYSALKMILQSVSPDMVPYQGTVISEAIQMGTDAFTRNERKYKSMIVISDGEDHDTQAEEAAKQAAAEGVVIHTVGIGSPQGTTLFDPATNSAKLDENGNPVISKLNEDALRSISRAGHGTYSLLDNTDAVAAKLNNALEGMEQKNLGSIMFTDFTSYFQYFLGVGLLLLLVEWLLPGARNISKKRTNEQAI</sequence>
<dbReference type="InterPro" id="IPR050768">
    <property type="entry name" value="UPF0353/GerABKA_families"/>
</dbReference>
<feature type="transmembrane region" description="Helical" evidence="5">
    <location>
        <begin position="57"/>
        <end position="76"/>
    </location>
</feature>
<evidence type="ECO:0000256" key="3">
    <source>
        <dbReference type="ARBA" id="ARBA00022989"/>
    </source>
</evidence>
<dbReference type="InterPro" id="IPR036465">
    <property type="entry name" value="vWFA_dom_sf"/>
</dbReference>
<proteinExistence type="predicted"/>
<reference evidence="8" key="1">
    <citation type="journal article" date="2019" name="Int. J. Syst. Evol. Microbiol.">
        <title>The Global Catalogue of Microorganisms (GCM) 10K type strain sequencing project: providing services to taxonomists for standard genome sequencing and annotation.</title>
        <authorList>
            <consortium name="The Broad Institute Genomics Platform"/>
            <consortium name="The Broad Institute Genome Sequencing Center for Infectious Disease"/>
            <person name="Wu L."/>
            <person name="Ma J."/>
        </authorList>
    </citation>
    <scope>NUCLEOTIDE SEQUENCE [LARGE SCALE GENOMIC DNA]</scope>
    <source>
        <strain evidence="8">JCM 32105</strain>
    </source>
</reference>
<evidence type="ECO:0000256" key="4">
    <source>
        <dbReference type="ARBA" id="ARBA00023136"/>
    </source>
</evidence>
<accession>A0ABP8NEV1</accession>
<feature type="domain" description="VWFA" evidence="6">
    <location>
        <begin position="91"/>
        <end position="290"/>
    </location>
</feature>
<dbReference type="PROSITE" id="PS50234">
    <property type="entry name" value="VWFA"/>
    <property type="match status" value="1"/>
</dbReference>
<evidence type="ECO:0000256" key="1">
    <source>
        <dbReference type="ARBA" id="ARBA00022475"/>
    </source>
</evidence>
<evidence type="ECO:0000313" key="7">
    <source>
        <dbReference type="EMBL" id="GAA4466185.1"/>
    </source>
</evidence>
<comment type="caution">
    <text evidence="7">The sequence shown here is derived from an EMBL/GenBank/DDBJ whole genome shotgun (WGS) entry which is preliminary data.</text>
</comment>
<dbReference type="EMBL" id="BAABFA010000011">
    <property type="protein sequence ID" value="GAA4466185.1"/>
    <property type="molecule type" value="Genomic_DNA"/>
</dbReference>
<evidence type="ECO:0000259" key="6">
    <source>
        <dbReference type="PROSITE" id="PS50234"/>
    </source>
</evidence>
<keyword evidence="8" id="KW-1185">Reference proteome</keyword>
<dbReference type="SMART" id="SM00327">
    <property type="entry name" value="VWA"/>
    <property type="match status" value="1"/>
</dbReference>
<dbReference type="Proteomes" id="UP001500067">
    <property type="component" value="Unassembled WGS sequence"/>
</dbReference>
<evidence type="ECO:0000256" key="5">
    <source>
        <dbReference type="SAM" id="Phobius"/>
    </source>
</evidence>
<dbReference type="InterPro" id="IPR002035">
    <property type="entry name" value="VWF_A"/>
</dbReference>
<feature type="transmembrane region" description="Helical" evidence="5">
    <location>
        <begin position="306"/>
        <end position="324"/>
    </location>
</feature>
<dbReference type="PANTHER" id="PTHR22550:SF5">
    <property type="entry name" value="LEUCINE ZIPPER PROTEIN 4"/>
    <property type="match status" value="1"/>
</dbReference>
<keyword evidence="2 5" id="KW-0812">Transmembrane</keyword>
<dbReference type="Gene3D" id="3.40.50.410">
    <property type="entry name" value="von Willebrand factor, type A domain"/>
    <property type="match status" value="1"/>
</dbReference>
<name>A0ABP8NEV1_9BACT</name>
<organism evidence="7 8">
    <name type="scientific">Nemorincola caseinilytica</name>
    <dbReference type="NCBI Taxonomy" id="2054315"/>
    <lineage>
        <taxon>Bacteria</taxon>
        <taxon>Pseudomonadati</taxon>
        <taxon>Bacteroidota</taxon>
        <taxon>Chitinophagia</taxon>
        <taxon>Chitinophagales</taxon>
        <taxon>Chitinophagaceae</taxon>
        <taxon>Nemorincola</taxon>
    </lineage>
</organism>